<proteinExistence type="inferred from homology"/>
<evidence type="ECO:0000256" key="7">
    <source>
        <dbReference type="PIRNR" id="PIRNR000077"/>
    </source>
</evidence>
<keyword evidence="3" id="KW-0249">Electron transport</keyword>
<accession>A0A1F4S100</accession>
<dbReference type="NCBIfam" id="TIGR01068">
    <property type="entry name" value="thioredoxin"/>
    <property type="match status" value="1"/>
</dbReference>
<keyword evidence="2" id="KW-0813">Transport</keyword>
<dbReference type="InterPro" id="IPR013766">
    <property type="entry name" value="Thioredoxin_domain"/>
</dbReference>
<keyword evidence="5 9" id="KW-0676">Redox-active center</keyword>
<evidence type="ECO:0000259" key="10">
    <source>
        <dbReference type="PROSITE" id="PS51352"/>
    </source>
</evidence>
<dbReference type="PANTHER" id="PTHR45663:SF11">
    <property type="entry name" value="GEO12009P1"/>
    <property type="match status" value="1"/>
</dbReference>
<protein>
    <recommendedName>
        <fullName evidence="6 7">Thioredoxin</fullName>
    </recommendedName>
</protein>
<dbReference type="CDD" id="cd02947">
    <property type="entry name" value="TRX_family"/>
    <property type="match status" value="1"/>
</dbReference>
<organism evidence="11 12">
    <name type="scientific">candidate division WOR-1 bacterium RIFOXYB2_FULL_36_35</name>
    <dbReference type="NCBI Taxonomy" id="1802578"/>
    <lineage>
        <taxon>Bacteria</taxon>
        <taxon>Bacillati</taxon>
        <taxon>Saganbacteria</taxon>
    </lineage>
</organism>
<dbReference type="Gene3D" id="3.40.30.10">
    <property type="entry name" value="Glutaredoxin"/>
    <property type="match status" value="1"/>
</dbReference>
<reference evidence="11 12" key="1">
    <citation type="journal article" date="2016" name="Nat. Commun.">
        <title>Thousands of microbial genomes shed light on interconnected biogeochemical processes in an aquifer system.</title>
        <authorList>
            <person name="Anantharaman K."/>
            <person name="Brown C.T."/>
            <person name="Hug L.A."/>
            <person name="Sharon I."/>
            <person name="Castelle C.J."/>
            <person name="Probst A.J."/>
            <person name="Thomas B.C."/>
            <person name="Singh A."/>
            <person name="Wilkins M.J."/>
            <person name="Karaoz U."/>
            <person name="Brodie E.L."/>
            <person name="Williams K.H."/>
            <person name="Hubbard S.S."/>
            <person name="Banfield J.F."/>
        </authorList>
    </citation>
    <scope>NUCLEOTIDE SEQUENCE [LARGE SCALE GENOMIC DNA]</scope>
</reference>
<feature type="site" description="Contributes to redox potential value" evidence="8">
    <location>
        <position position="33"/>
    </location>
</feature>
<evidence type="ECO:0000313" key="12">
    <source>
        <dbReference type="Proteomes" id="UP000177905"/>
    </source>
</evidence>
<feature type="site" description="Deprotonates C-terminal active site Cys" evidence="8">
    <location>
        <position position="26"/>
    </location>
</feature>
<dbReference type="PRINTS" id="PR00421">
    <property type="entry name" value="THIOREDOXIN"/>
</dbReference>
<dbReference type="PROSITE" id="PS51352">
    <property type="entry name" value="THIOREDOXIN_2"/>
    <property type="match status" value="1"/>
</dbReference>
<evidence type="ECO:0000256" key="5">
    <source>
        <dbReference type="ARBA" id="ARBA00023284"/>
    </source>
</evidence>
<name>A0A1F4S100_UNCSA</name>
<dbReference type="PROSITE" id="PS00194">
    <property type="entry name" value="THIOREDOXIN_1"/>
    <property type="match status" value="1"/>
</dbReference>
<dbReference type="Proteomes" id="UP000177905">
    <property type="component" value="Unassembled WGS sequence"/>
</dbReference>
<feature type="disulfide bond" description="Redox-active" evidence="9">
    <location>
        <begin position="32"/>
        <end position="35"/>
    </location>
</feature>
<sequence length="111" mass="12568">MSEITSISNQTFTTEVLESSIPVLVDFWAPWCVPCKMIAPLLEKSADKFKDRLKIVKLNSEENKELADKYQIMSIPSIVMFSKGKEIGRIAGVMDENRLNEEVEDLLVMAT</sequence>
<dbReference type="AlphaFoldDB" id="A0A1F4S100"/>
<dbReference type="InterPro" id="IPR017937">
    <property type="entry name" value="Thioredoxin_CS"/>
</dbReference>
<feature type="active site" description="Nucleophile" evidence="8">
    <location>
        <position position="35"/>
    </location>
</feature>
<evidence type="ECO:0000256" key="1">
    <source>
        <dbReference type="ARBA" id="ARBA00008987"/>
    </source>
</evidence>
<dbReference type="GO" id="GO:0015035">
    <property type="term" value="F:protein-disulfide reductase activity"/>
    <property type="evidence" value="ECO:0007669"/>
    <property type="project" value="UniProtKB-UniRule"/>
</dbReference>
<evidence type="ECO:0000256" key="4">
    <source>
        <dbReference type="ARBA" id="ARBA00023157"/>
    </source>
</evidence>
<dbReference type="PANTHER" id="PTHR45663">
    <property type="entry name" value="GEO12009P1"/>
    <property type="match status" value="1"/>
</dbReference>
<dbReference type="PIRSF" id="PIRSF000077">
    <property type="entry name" value="Thioredoxin"/>
    <property type="match status" value="1"/>
</dbReference>
<comment type="similarity">
    <text evidence="1 7">Belongs to the thioredoxin family.</text>
</comment>
<feature type="active site" description="Nucleophile" evidence="8">
    <location>
        <position position="32"/>
    </location>
</feature>
<evidence type="ECO:0000313" key="11">
    <source>
        <dbReference type="EMBL" id="OGC14104.1"/>
    </source>
</evidence>
<evidence type="ECO:0000256" key="6">
    <source>
        <dbReference type="NCBIfam" id="TIGR01068"/>
    </source>
</evidence>
<dbReference type="GO" id="GO:0005737">
    <property type="term" value="C:cytoplasm"/>
    <property type="evidence" value="ECO:0007669"/>
    <property type="project" value="TreeGrafter"/>
</dbReference>
<evidence type="ECO:0000256" key="2">
    <source>
        <dbReference type="ARBA" id="ARBA00022448"/>
    </source>
</evidence>
<dbReference type="FunFam" id="3.40.30.10:FF:000001">
    <property type="entry name" value="Thioredoxin"/>
    <property type="match status" value="1"/>
</dbReference>
<evidence type="ECO:0000256" key="8">
    <source>
        <dbReference type="PIRSR" id="PIRSR000077-1"/>
    </source>
</evidence>
<dbReference type="SUPFAM" id="SSF52833">
    <property type="entry name" value="Thioredoxin-like"/>
    <property type="match status" value="1"/>
</dbReference>
<keyword evidence="4 9" id="KW-1015">Disulfide bond</keyword>
<evidence type="ECO:0000256" key="9">
    <source>
        <dbReference type="PIRSR" id="PIRSR000077-4"/>
    </source>
</evidence>
<feature type="domain" description="Thioredoxin" evidence="10">
    <location>
        <begin position="1"/>
        <end position="108"/>
    </location>
</feature>
<evidence type="ECO:0000256" key="3">
    <source>
        <dbReference type="ARBA" id="ARBA00022982"/>
    </source>
</evidence>
<dbReference type="Pfam" id="PF00085">
    <property type="entry name" value="Thioredoxin"/>
    <property type="match status" value="1"/>
</dbReference>
<dbReference type="InterPro" id="IPR005746">
    <property type="entry name" value="Thioredoxin"/>
</dbReference>
<comment type="caution">
    <text evidence="11">The sequence shown here is derived from an EMBL/GenBank/DDBJ whole genome shotgun (WGS) entry which is preliminary data.</text>
</comment>
<dbReference type="EMBL" id="MEUA01000041">
    <property type="protein sequence ID" value="OGC14104.1"/>
    <property type="molecule type" value="Genomic_DNA"/>
</dbReference>
<feature type="site" description="Contributes to redox potential value" evidence="8">
    <location>
        <position position="34"/>
    </location>
</feature>
<gene>
    <name evidence="11" type="ORF">A2290_06340</name>
</gene>
<dbReference type="InterPro" id="IPR036249">
    <property type="entry name" value="Thioredoxin-like_sf"/>
</dbReference>